<feature type="domain" description="Disease resistance R13L4/SHOC-2-like LRR" evidence="2">
    <location>
        <begin position="12"/>
        <end position="249"/>
    </location>
</feature>
<dbReference type="Pfam" id="PF23598">
    <property type="entry name" value="LRR_14"/>
    <property type="match status" value="1"/>
</dbReference>
<comment type="caution">
    <text evidence="3">The sequence shown here is derived from an EMBL/GenBank/DDBJ whole genome shotgun (WGS) entry which is preliminary data.</text>
</comment>
<proteinExistence type="predicted"/>
<keyword evidence="4" id="KW-1185">Reference proteome</keyword>
<dbReference type="AlphaFoldDB" id="A0A811R772"/>
<dbReference type="Proteomes" id="UP000604825">
    <property type="component" value="Unassembled WGS sequence"/>
</dbReference>
<evidence type="ECO:0000259" key="2">
    <source>
        <dbReference type="Pfam" id="PF23598"/>
    </source>
</evidence>
<sequence>MYITDRSFYTMEAHMGALLYSVEKLISGNLRRLTAFTYDDMIGHCDGWNSLRLSGCHLEQLHLQFRFPRLPAWVGQLSTVMILEIHLDELDMDGIAALAGLPALARLVLKANHVPAGGIVFSRGAVFRALTYFAAPQAGLPFHFQAGAMPMVKILCFPLHVRELNYVARLHGGGGTEAIELNHALLLLRKGRPYAWLASHVQSIEHLSNLTKVFICLGYSRSRSEESQVPIIEAAIRSFFDEHHPGAPTIHVTSYPYLYDD</sequence>
<protein>
    <recommendedName>
        <fullName evidence="2">Disease resistance R13L4/SHOC-2-like LRR domain-containing protein</fullName>
    </recommendedName>
</protein>
<gene>
    <name evidence="3" type="ORF">NCGR_LOCUS49174</name>
</gene>
<evidence type="ECO:0000313" key="3">
    <source>
        <dbReference type="EMBL" id="CAD6265869.1"/>
    </source>
</evidence>
<dbReference type="InterPro" id="IPR055414">
    <property type="entry name" value="LRR_R13L4/SHOC2-like"/>
</dbReference>
<name>A0A811R772_9POAL</name>
<organism evidence="3 4">
    <name type="scientific">Miscanthus lutarioriparius</name>
    <dbReference type="NCBI Taxonomy" id="422564"/>
    <lineage>
        <taxon>Eukaryota</taxon>
        <taxon>Viridiplantae</taxon>
        <taxon>Streptophyta</taxon>
        <taxon>Embryophyta</taxon>
        <taxon>Tracheophyta</taxon>
        <taxon>Spermatophyta</taxon>
        <taxon>Magnoliopsida</taxon>
        <taxon>Liliopsida</taxon>
        <taxon>Poales</taxon>
        <taxon>Poaceae</taxon>
        <taxon>PACMAD clade</taxon>
        <taxon>Panicoideae</taxon>
        <taxon>Andropogonodae</taxon>
        <taxon>Andropogoneae</taxon>
        <taxon>Saccharinae</taxon>
        <taxon>Miscanthus</taxon>
    </lineage>
</organism>
<keyword evidence="1" id="KW-0677">Repeat</keyword>
<dbReference type="OrthoDB" id="667033at2759"/>
<accession>A0A811R772</accession>
<reference evidence="3" key="1">
    <citation type="submission" date="2020-10" db="EMBL/GenBank/DDBJ databases">
        <authorList>
            <person name="Han B."/>
            <person name="Lu T."/>
            <person name="Zhao Q."/>
            <person name="Huang X."/>
            <person name="Zhao Y."/>
        </authorList>
    </citation>
    <scope>NUCLEOTIDE SEQUENCE</scope>
</reference>
<evidence type="ECO:0000256" key="1">
    <source>
        <dbReference type="ARBA" id="ARBA00022737"/>
    </source>
</evidence>
<dbReference type="EMBL" id="CAJGYO010000013">
    <property type="protein sequence ID" value="CAD6265869.1"/>
    <property type="molecule type" value="Genomic_DNA"/>
</dbReference>
<evidence type="ECO:0000313" key="4">
    <source>
        <dbReference type="Proteomes" id="UP000604825"/>
    </source>
</evidence>